<evidence type="ECO:0000256" key="5">
    <source>
        <dbReference type="PIRSR" id="PIRSR001430-1"/>
    </source>
</evidence>
<evidence type="ECO:0000256" key="6">
    <source>
        <dbReference type="PIRSR" id="PIRSR001430-2"/>
    </source>
</evidence>
<dbReference type="FunFam" id="3.30.70.580:FF:000001">
    <property type="entry name" value="tRNA pseudouridine synthase A"/>
    <property type="match status" value="1"/>
</dbReference>
<dbReference type="InterPro" id="IPR020094">
    <property type="entry name" value="TruA/RsuA/RluB/E/F_N"/>
</dbReference>
<evidence type="ECO:0000256" key="1">
    <source>
        <dbReference type="ARBA" id="ARBA00009375"/>
    </source>
</evidence>
<comment type="similarity">
    <text evidence="1 4 7">Belongs to the tRNA pseudouridine synthase TruA family.</text>
</comment>
<dbReference type="Gene3D" id="3.30.70.580">
    <property type="entry name" value="Pseudouridine synthase I, catalytic domain, N-terminal subdomain"/>
    <property type="match status" value="1"/>
</dbReference>
<feature type="domain" description="Pseudouridine synthase I TruA alpha/beta" evidence="8">
    <location>
        <begin position="141"/>
        <end position="244"/>
    </location>
</feature>
<dbReference type="HAMAP" id="MF_00171">
    <property type="entry name" value="TruA"/>
    <property type="match status" value="1"/>
</dbReference>
<evidence type="ECO:0000313" key="9">
    <source>
        <dbReference type="EMBL" id="HER96649.1"/>
    </source>
</evidence>
<evidence type="ECO:0000256" key="3">
    <source>
        <dbReference type="ARBA" id="ARBA00023235"/>
    </source>
</evidence>
<comment type="caution">
    <text evidence="4">Lacks conserved residue(s) required for the propagation of feature annotation.</text>
</comment>
<dbReference type="InterPro" id="IPR020095">
    <property type="entry name" value="PsdUridine_synth_TruA_C"/>
</dbReference>
<comment type="catalytic activity">
    <reaction evidence="4 7">
        <text>uridine(38/39/40) in tRNA = pseudouridine(38/39/40) in tRNA</text>
        <dbReference type="Rhea" id="RHEA:22376"/>
        <dbReference type="Rhea" id="RHEA-COMP:10085"/>
        <dbReference type="Rhea" id="RHEA-COMP:10087"/>
        <dbReference type="ChEBI" id="CHEBI:65314"/>
        <dbReference type="ChEBI" id="CHEBI:65315"/>
        <dbReference type="EC" id="5.4.99.12"/>
    </reaction>
</comment>
<evidence type="ECO:0000256" key="7">
    <source>
        <dbReference type="RuleBase" id="RU003792"/>
    </source>
</evidence>
<dbReference type="EC" id="5.4.99.12" evidence="4"/>
<evidence type="ECO:0000256" key="2">
    <source>
        <dbReference type="ARBA" id="ARBA00022694"/>
    </source>
</evidence>
<dbReference type="Gene3D" id="3.30.70.660">
    <property type="entry name" value="Pseudouridine synthase I, catalytic domain, C-terminal subdomain"/>
    <property type="match status" value="1"/>
</dbReference>
<keyword evidence="2 4" id="KW-0819">tRNA processing</keyword>
<feature type="domain" description="Pseudouridine synthase I TruA alpha/beta" evidence="8">
    <location>
        <begin position="8"/>
        <end position="104"/>
    </location>
</feature>
<dbReference type="InterPro" id="IPR020097">
    <property type="entry name" value="PsdUridine_synth_TruA_a/b_dom"/>
</dbReference>
<dbReference type="InterPro" id="IPR020103">
    <property type="entry name" value="PsdUridine_synth_cat_dom_sf"/>
</dbReference>
<dbReference type="EMBL" id="DSGB01000006">
    <property type="protein sequence ID" value="HER96649.1"/>
    <property type="molecule type" value="Genomic_DNA"/>
</dbReference>
<evidence type="ECO:0000256" key="4">
    <source>
        <dbReference type="HAMAP-Rule" id="MF_00171"/>
    </source>
</evidence>
<comment type="subunit">
    <text evidence="4">Homodimer.</text>
</comment>
<dbReference type="GO" id="GO:0031119">
    <property type="term" value="P:tRNA pseudouridine synthesis"/>
    <property type="evidence" value="ECO:0007669"/>
    <property type="project" value="UniProtKB-UniRule"/>
</dbReference>
<dbReference type="PIRSF" id="PIRSF001430">
    <property type="entry name" value="tRNA_psdUrid_synth"/>
    <property type="match status" value="1"/>
</dbReference>
<name>A0A7V2B1N1_RHOMR</name>
<organism evidence="9">
    <name type="scientific">Rhodothermus marinus</name>
    <name type="common">Rhodothermus obamensis</name>
    <dbReference type="NCBI Taxonomy" id="29549"/>
    <lineage>
        <taxon>Bacteria</taxon>
        <taxon>Pseudomonadati</taxon>
        <taxon>Rhodothermota</taxon>
        <taxon>Rhodothermia</taxon>
        <taxon>Rhodothermales</taxon>
        <taxon>Rhodothermaceae</taxon>
        <taxon>Rhodothermus</taxon>
    </lineage>
</organism>
<comment type="caution">
    <text evidence="9">The sequence shown here is derived from an EMBL/GenBank/DDBJ whole genome shotgun (WGS) entry which is preliminary data.</text>
</comment>
<evidence type="ECO:0000259" key="8">
    <source>
        <dbReference type="Pfam" id="PF01416"/>
    </source>
</evidence>
<dbReference type="AlphaFoldDB" id="A0A7V2B1N1"/>
<dbReference type="GO" id="GO:0160147">
    <property type="term" value="F:tRNA pseudouridine(38-40) synthase activity"/>
    <property type="evidence" value="ECO:0007669"/>
    <property type="project" value="UniProtKB-EC"/>
</dbReference>
<comment type="function">
    <text evidence="4">Formation of pseudouridine at positions 38, 39 and 40 in the anticodon stem and loop of transfer RNAs.</text>
</comment>
<protein>
    <recommendedName>
        <fullName evidence="4">tRNA pseudouridine synthase A</fullName>
        <ecNumber evidence="4">5.4.99.12</ecNumber>
    </recommendedName>
    <alternativeName>
        <fullName evidence="4">tRNA pseudouridine(38-40) synthase</fullName>
    </alternativeName>
    <alternativeName>
        <fullName evidence="4">tRNA pseudouridylate synthase I</fullName>
    </alternativeName>
    <alternativeName>
        <fullName evidence="4">tRNA-uridine isomerase I</fullName>
    </alternativeName>
</protein>
<gene>
    <name evidence="4 9" type="primary">truA</name>
    <name evidence="9" type="ORF">ENO59_09060</name>
</gene>
<dbReference type="PANTHER" id="PTHR11142:SF0">
    <property type="entry name" value="TRNA PSEUDOURIDINE SYNTHASE-LIKE 1"/>
    <property type="match status" value="1"/>
</dbReference>
<accession>A0A7V2B1N1</accession>
<dbReference type="GO" id="GO:0003723">
    <property type="term" value="F:RNA binding"/>
    <property type="evidence" value="ECO:0007669"/>
    <property type="project" value="InterPro"/>
</dbReference>
<dbReference type="PANTHER" id="PTHR11142">
    <property type="entry name" value="PSEUDOURIDYLATE SYNTHASE"/>
    <property type="match status" value="1"/>
</dbReference>
<reference evidence="9" key="1">
    <citation type="journal article" date="2020" name="mSystems">
        <title>Genome- and Community-Level Interaction Insights into Carbon Utilization and Element Cycling Functions of Hydrothermarchaeota in Hydrothermal Sediment.</title>
        <authorList>
            <person name="Zhou Z."/>
            <person name="Liu Y."/>
            <person name="Xu W."/>
            <person name="Pan J."/>
            <person name="Luo Z.H."/>
            <person name="Li M."/>
        </authorList>
    </citation>
    <scope>NUCLEOTIDE SEQUENCE [LARGE SCALE GENOMIC DNA]</scope>
    <source>
        <strain evidence="9">SpSt-143</strain>
    </source>
</reference>
<keyword evidence="3 4" id="KW-0413">Isomerase</keyword>
<feature type="active site" description="Nucleophile" evidence="4 5">
    <location>
        <position position="52"/>
    </location>
</feature>
<dbReference type="InterPro" id="IPR001406">
    <property type="entry name" value="PsdUridine_synth_TruA"/>
</dbReference>
<feature type="binding site" evidence="4 6">
    <location>
        <position position="110"/>
    </location>
    <ligand>
        <name>substrate</name>
    </ligand>
</feature>
<dbReference type="SUPFAM" id="SSF55120">
    <property type="entry name" value="Pseudouridine synthase"/>
    <property type="match status" value="1"/>
</dbReference>
<dbReference type="Pfam" id="PF01416">
    <property type="entry name" value="PseudoU_synth_1"/>
    <property type="match status" value="2"/>
</dbReference>
<proteinExistence type="inferred from homology"/>
<dbReference type="NCBIfam" id="TIGR00071">
    <property type="entry name" value="hisT_truA"/>
    <property type="match status" value="1"/>
</dbReference>
<sequence length="252" mass="28352">MPTYRLLIEYDGTTFSGWQIQPKGPSIQGALEAALAVVLREPVRVIGSGRTDAGVHARGQVAHFRTRQTIDPKRLQGSLNGLLPPSIAIRAVTLAAEDFHARYDARWRRYHYYVATVPCALERHLRWYLRPAPDFARMNRAAQALLGTHDFTTFCRTQSATRNRLCTVYLARWVPDPRPGDWHFEIIADRFLHGMVRAIVGTLVEIGRGQREETALAELLAQRDRRLAGPAAPAHGLVLEAVGYLEDPWPLT</sequence>
<dbReference type="CDD" id="cd02570">
    <property type="entry name" value="PseudoU_synth_EcTruA"/>
    <property type="match status" value="1"/>
</dbReference>